<evidence type="ECO:0000313" key="6">
    <source>
        <dbReference type="EMBL" id="PTB77088.1"/>
    </source>
</evidence>
<organism evidence="6 7">
    <name type="scientific">Trichoderma longibrachiatum ATCC 18648</name>
    <dbReference type="NCBI Taxonomy" id="983965"/>
    <lineage>
        <taxon>Eukaryota</taxon>
        <taxon>Fungi</taxon>
        <taxon>Dikarya</taxon>
        <taxon>Ascomycota</taxon>
        <taxon>Pezizomycotina</taxon>
        <taxon>Sordariomycetes</taxon>
        <taxon>Hypocreomycetidae</taxon>
        <taxon>Hypocreales</taxon>
        <taxon>Hypocreaceae</taxon>
        <taxon>Trichoderma</taxon>
    </lineage>
</organism>
<keyword evidence="7" id="KW-1185">Reference proteome</keyword>
<dbReference type="Pfam" id="PF01753">
    <property type="entry name" value="zf-MYND"/>
    <property type="match status" value="1"/>
</dbReference>
<evidence type="ECO:0000256" key="2">
    <source>
        <dbReference type="ARBA" id="ARBA00022771"/>
    </source>
</evidence>
<evidence type="ECO:0000256" key="3">
    <source>
        <dbReference type="ARBA" id="ARBA00022833"/>
    </source>
</evidence>
<dbReference type="GO" id="GO:0008270">
    <property type="term" value="F:zinc ion binding"/>
    <property type="evidence" value="ECO:0007669"/>
    <property type="project" value="UniProtKB-KW"/>
</dbReference>
<keyword evidence="2 4" id="KW-0863">Zinc-finger</keyword>
<evidence type="ECO:0000256" key="1">
    <source>
        <dbReference type="ARBA" id="ARBA00022723"/>
    </source>
</evidence>
<dbReference type="STRING" id="983965.A0A2T4C6D8"/>
<dbReference type="SUPFAM" id="SSF144232">
    <property type="entry name" value="HIT/MYND zinc finger-like"/>
    <property type="match status" value="1"/>
</dbReference>
<dbReference type="Gene3D" id="6.10.140.2220">
    <property type="match status" value="1"/>
</dbReference>
<dbReference type="InterPro" id="IPR002893">
    <property type="entry name" value="Znf_MYND"/>
</dbReference>
<reference evidence="6 7" key="1">
    <citation type="submission" date="2016-07" db="EMBL/GenBank/DDBJ databases">
        <title>Multiple horizontal gene transfer events from other fungi enriched the ability of initially mycotrophic Trichoderma (Ascomycota) to feed on dead plant biomass.</title>
        <authorList>
            <consortium name="DOE Joint Genome Institute"/>
            <person name="Aerts A."/>
            <person name="Atanasova L."/>
            <person name="Chenthamara K."/>
            <person name="Zhang J."/>
            <person name="Grujic M."/>
            <person name="Henrissat B."/>
            <person name="Kuo A."/>
            <person name="Salamov A."/>
            <person name="Lipzen A."/>
            <person name="Labutti K."/>
            <person name="Barry K."/>
            <person name="Miao Y."/>
            <person name="Rahimi M.J."/>
            <person name="Shen Q."/>
            <person name="Grigoriev I.V."/>
            <person name="Kubicek C.P."/>
            <person name="Druzhinina I.S."/>
        </authorList>
    </citation>
    <scope>NUCLEOTIDE SEQUENCE [LARGE SCALE GENOMIC DNA]</scope>
    <source>
        <strain evidence="6 7">ATCC 18648</strain>
    </source>
</reference>
<protein>
    <recommendedName>
        <fullName evidence="5">MYND-type domain-containing protein</fullName>
    </recommendedName>
</protein>
<gene>
    <name evidence="6" type="ORF">M440DRAFT_1401433</name>
</gene>
<name>A0A2T4C6D8_TRILO</name>
<dbReference type="EMBL" id="KZ679131">
    <property type="protein sequence ID" value="PTB77088.1"/>
    <property type="molecule type" value="Genomic_DNA"/>
</dbReference>
<evidence type="ECO:0000313" key="7">
    <source>
        <dbReference type="Proteomes" id="UP000240760"/>
    </source>
</evidence>
<dbReference type="Proteomes" id="UP000240760">
    <property type="component" value="Unassembled WGS sequence"/>
</dbReference>
<evidence type="ECO:0000259" key="5">
    <source>
        <dbReference type="PROSITE" id="PS50865"/>
    </source>
</evidence>
<feature type="domain" description="MYND-type" evidence="5">
    <location>
        <begin position="5"/>
        <end position="45"/>
    </location>
</feature>
<dbReference type="PROSITE" id="PS01360">
    <property type="entry name" value="ZF_MYND_1"/>
    <property type="match status" value="1"/>
</dbReference>
<sequence>MATSCQNCSKSQPEVTLKKCAKCQTTPYCSRDCQKADWKQHKKVCGKTQGDTQAPMGKPFTRLSNGVWLHDRPESETYELLTDAYRLRVWDDKNAGGSVNKSGEGFQRFLDTAESRRGLLPPWWNQERREACEALGRDPSHWCSLSTPVNKNSIIQRYGEDKFPMQLRMFAEQVLGNGPGGQSGRAMLGMMVRMEGGELGNWHTAHVSLA</sequence>
<accession>A0A2T4C6D8</accession>
<proteinExistence type="predicted"/>
<keyword evidence="1" id="KW-0479">Metal-binding</keyword>
<dbReference type="AlphaFoldDB" id="A0A2T4C6D8"/>
<dbReference type="OrthoDB" id="432970at2759"/>
<dbReference type="PROSITE" id="PS50865">
    <property type="entry name" value="ZF_MYND_2"/>
    <property type="match status" value="1"/>
</dbReference>
<keyword evidence="3" id="KW-0862">Zinc</keyword>
<evidence type="ECO:0000256" key="4">
    <source>
        <dbReference type="PROSITE-ProRule" id="PRU00134"/>
    </source>
</evidence>